<dbReference type="InParanoid" id="A0A409YQS7"/>
<protein>
    <recommendedName>
        <fullName evidence="3">PH domain-containing protein</fullName>
    </recommendedName>
</protein>
<feature type="compositionally biased region" description="Pro residues" evidence="2">
    <location>
        <begin position="1117"/>
        <end position="1130"/>
    </location>
</feature>
<dbReference type="STRING" id="181874.A0A409YQS7"/>
<feature type="region of interest" description="Disordered" evidence="2">
    <location>
        <begin position="1111"/>
        <end position="1130"/>
    </location>
</feature>
<dbReference type="Proteomes" id="UP000284842">
    <property type="component" value="Unassembled WGS sequence"/>
</dbReference>
<gene>
    <name evidence="4" type="ORF">CVT24_007966</name>
</gene>
<feature type="region of interest" description="Disordered" evidence="2">
    <location>
        <begin position="497"/>
        <end position="526"/>
    </location>
</feature>
<organism evidence="4 5">
    <name type="scientific">Panaeolus cyanescens</name>
    <dbReference type="NCBI Taxonomy" id="181874"/>
    <lineage>
        <taxon>Eukaryota</taxon>
        <taxon>Fungi</taxon>
        <taxon>Dikarya</taxon>
        <taxon>Basidiomycota</taxon>
        <taxon>Agaricomycotina</taxon>
        <taxon>Agaricomycetes</taxon>
        <taxon>Agaricomycetidae</taxon>
        <taxon>Agaricales</taxon>
        <taxon>Agaricineae</taxon>
        <taxon>Galeropsidaceae</taxon>
        <taxon>Panaeolus</taxon>
    </lineage>
</organism>
<feature type="region of interest" description="Disordered" evidence="2">
    <location>
        <begin position="454"/>
        <end position="481"/>
    </location>
</feature>
<evidence type="ECO:0000256" key="2">
    <source>
        <dbReference type="SAM" id="MobiDB-lite"/>
    </source>
</evidence>
<evidence type="ECO:0000256" key="1">
    <source>
        <dbReference type="SAM" id="Coils"/>
    </source>
</evidence>
<evidence type="ECO:0000313" key="4">
    <source>
        <dbReference type="EMBL" id="PPR05352.1"/>
    </source>
</evidence>
<feature type="coiled-coil region" evidence="1">
    <location>
        <begin position="83"/>
        <end position="110"/>
    </location>
</feature>
<dbReference type="EMBL" id="NHTK01000814">
    <property type="protein sequence ID" value="PPR05352.1"/>
    <property type="molecule type" value="Genomic_DNA"/>
</dbReference>
<proteinExistence type="predicted"/>
<feature type="region of interest" description="Disordered" evidence="2">
    <location>
        <begin position="1166"/>
        <end position="1197"/>
    </location>
</feature>
<feature type="compositionally biased region" description="Basic and acidic residues" evidence="2">
    <location>
        <begin position="334"/>
        <end position="362"/>
    </location>
</feature>
<dbReference type="PANTHER" id="PTHR39472:SF1">
    <property type="entry name" value="EXPRESSED PROTEIN"/>
    <property type="match status" value="1"/>
</dbReference>
<keyword evidence="5" id="KW-1185">Reference proteome</keyword>
<feature type="region of interest" description="Disordered" evidence="2">
    <location>
        <begin position="941"/>
        <end position="1028"/>
    </location>
</feature>
<evidence type="ECO:0000313" key="5">
    <source>
        <dbReference type="Proteomes" id="UP000284842"/>
    </source>
</evidence>
<dbReference type="PANTHER" id="PTHR39472">
    <property type="entry name" value="EXPRESSED PROTEIN"/>
    <property type="match status" value="1"/>
</dbReference>
<feature type="region of interest" description="Disordered" evidence="2">
    <location>
        <begin position="1230"/>
        <end position="1253"/>
    </location>
</feature>
<feature type="compositionally biased region" description="Polar residues" evidence="2">
    <location>
        <begin position="1404"/>
        <end position="1419"/>
    </location>
</feature>
<feature type="compositionally biased region" description="Polar residues" evidence="2">
    <location>
        <begin position="509"/>
        <end position="526"/>
    </location>
</feature>
<comment type="caution">
    <text evidence="4">The sequence shown here is derived from an EMBL/GenBank/DDBJ whole genome shotgun (WGS) entry which is preliminary data.</text>
</comment>
<feature type="domain" description="PH" evidence="3">
    <location>
        <begin position="563"/>
        <end position="697"/>
    </location>
</feature>
<sequence>MAIIENNNDYDLVQLWSIITELGEQLSQNRSMSVSLYSMAGKIKNQAVNSQTGFVLRRYNLDKSKEEYDAELENMNAAMTLENQGLQHDNKQLNALIKEYEQTLESLMSAFRNRAQDVQERELSLIREYEAKLLAREEENANKDLYASMAISNSLIRLSHLLRQVLRSQNGEQIESPTDIAEEHDTREPWIAAASADHALERDIELARLEKENEELRRLLGLLPPYPRKDSGSDFRPIFEAPHPLRLPSMQKLYTTIIDIGATVLAMSNGAQLTRLPNSTSPTTASFSRPTSPPLFPLRRGVVSQDRQSIHRGMKLSKNSDTTQQSNTLPPVARLKDKGKGKEPVRGDHVDNSSHYSREHYVPHYNGSGVYSDRNRPSTTSDPLNGRSKFRGSLLVAASDALGLKFGKRRPPSVRQAPTPIILPGVLEIGTFQDEELEERNRLREIAAHAIGLRPYVPSEETHSREDSSATEDEEEERTPIVRSTDTRILGYIPNSGSAPNIAGRSPHDSSLSITVPGSQNSTNGNGRYRSGSMIVSHSSNHTVPFAPIPPFPTTLSSLNAFRTSAVGLYPKYYPPSSLRIFALSKHWKTRFLVLTSPTTLLTRGRGPAVSYLHLFKSSNPDDKELERLEINENSVVFVAEEEVGGKKQVIKVGGVDVGAMRREYLHEEGGHTMWLLHISDSQDAQNWISNIKNSILGQRTVRAGLTPAHTSVSNEPRGDMDVMLSIRAQGLVTSPPPTTPTSPTRPTPTSPTLSTQNELKSNYASSISSQSARSHTSPIKQPTAVNAVSALKGLFNSTRPRSASRAASIDSERIQDRDTHEGSFASIGTNLLNIWRSGTPDTQTAVTVPSSPVTQHSAPFGGQIERRLDHRIVSDRPPIQWTSSESSVVNKDRANKTLSLGALSLQPPPRKRWTSVGPSNFPTMDVLPDDNQATITRTSYSLSRMSSDKAEVEVPPSPASGSFAFGSPEQRPRAPSLQSVSTYASGDQRVSFEQASVSTKRSSGTRSARRWSRHAALPTRTNAPTEPPPAVPAQIGVHPFAAEQHASPVSSQGSPHSFVSGLPTFSKRHSGSSALSFNSTSTHSHTVPNTNATAAANTLNPLSITIRPPSAHRVSMPPPRPAPTTALPPAPTDDVSATIISEPAPQPAKGSIRNSMVQRSFRIPIIAPKPPPSTTLPPRPDEITQTHRRSSSIGNGSAYPTILESIPASPVPALAITPKAVNPFPPPLGPLPPTPPTPPIPEKSIQATTKRSTSIKQRLRILSAPSGSQTAAKLQLPRPSTMVAFPNSFPTTSTPATPIAEKITLFQNDPSFLQMNTPTMDALTPSLTLFNQPPAPEVAEITSLSPPPRRGSKQLLDTDLESLSRRQHPVLEVQPEQPPQSLAIPDDQLLNTVGFTRHLSLSRPGSLQSLRTHQSETEPITETDVESPRDVSSLHDATDDKLNSPIDSHRHFSSRHGSVISLGIVSL</sequence>
<feature type="compositionally biased region" description="Polar residues" evidence="2">
    <location>
        <begin position="275"/>
        <end position="290"/>
    </location>
</feature>
<feature type="compositionally biased region" description="Polar residues" evidence="2">
    <location>
        <begin position="977"/>
        <end position="986"/>
    </location>
</feature>
<evidence type="ECO:0000259" key="3">
    <source>
        <dbReference type="PROSITE" id="PS50003"/>
    </source>
</evidence>
<dbReference type="OrthoDB" id="3256387at2759"/>
<feature type="compositionally biased region" description="Polar residues" evidence="2">
    <location>
        <begin position="317"/>
        <end position="329"/>
    </location>
</feature>
<feature type="compositionally biased region" description="Pro residues" evidence="2">
    <location>
        <begin position="735"/>
        <end position="750"/>
    </location>
</feature>
<feature type="compositionally biased region" description="Basic and acidic residues" evidence="2">
    <location>
        <begin position="811"/>
        <end position="822"/>
    </location>
</feature>
<feature type="region of interest" description="Disordered" evidence="2">
    <location>
        <begin position="275"/>
        <end position="388"/>
    </location>
</feature>
<feature type="compositionally biased region" description="Polar residues" evidence="2">
    <location>
        <begin position="992"/>
        <end position="1007"/>
    </location>
</feature>
<accession>A0A409YQS7</accession>
<feature type="region of interest" description="Disordered" evidence="2">
    <location>
        <begin position="1404"/>
        <end position="1451"/>
    </location>
</feature>
<feature type="region of interest" description="Disordered" evidence="2">
    <location>
        <begin position="799"/>
        <end position="823"/>
    </location>
</feature>
<dbReference type="PROSITE" id="PS50003">
    <property type="entry name" value="PH_DOMAIN"/>
    <property type="match status" value="1"/>
</dbReference>
<feature type="compositionally biased region" description="Low complexity" evidence="2">
    <location>
        <begin position="800"/>
        <end position="809"/>
    </location>
</feature>
<feature type="compositionally biased region" description="Basic and acidic residues" evidence="2">
    <location>
        <begin position="1427"/>
        <end position="1451"/>
    </location>
</feature>
<reference evidence="4 5" key="1">
    <citation type="journal article" date="2018" name="Evol. Lett.">
        <title>Horizontal gene cluster transfer increased hallucinogenic mushroom diversity.</title>
        <authorList>
            <person name="Reynolds H.T."/>
            <person name="Vijayakumar V."/>
            <person name="Gluck-Thaler E."/>
            <person name="Korotkin H.B."/>
            <person name="Matheny P.B."/>
            <person name="Slot J.C."/>
        </authorList>
    </citation>
    <scope>NUCLEOTIDE SEQUENCE [LARGE SCALE GENOMIC DNA]</scope>
    <source>
        <strain evidence="4 5">2629</strain>
    </source>
</reference>
<feature type="compositionally biased region" description="Low complexity" evidence="2">
    <location>
        <begin position="751"/>
        <end position="778"/>
    </location>
</feature>
<feature type="compositionally biased region" description="Pro residues" evidence="2">
    <location>
        <begin position="1230"/>
        <end position="1242"/>
    </location>
</feature>
<dbReference type="InterPro" id="IPR001849">
    <property type="entry name" value="PH_domain"/>
</dbReference>
<feature type="compositionally biased region" description="Pro residues" evidence="2">
    <location>
        <begin position="1168"/>
        <end position="1179"/>
    </location>
</feature>
<name>A0A409YQS7_9AGAR</name>
<keyword evidence="1" id="KW-0175">Coiled coil</keyword>
<feature type="region of interest" description="Disordered" evidence="2">
    <location>
        <begin position="732"/>
        <end position="782"/>
    </location>
</feature>